<reference evidence="2" key="1">
    <citation type="submission" date="2020-11" db="EMBL/GenBank/DDBJ databases">
        <title>Nocardia NEAU-351.nov., a novel actinomycete isolated from the cow dung.</title>
        <authorList>
            <person name="Zhang X."/>
        </authorList>
    </citation>
    <scope>NUCLEOTIDE SEQUENCE</scope>
    <source>
        <strain evidence="2">NEAU-351</strain>
    </source>
</reference>
<evidence type="ECO:0000259" key="1">
    <source>
        <dbReference type="Pfam" id="PF12680"/>
    </source>
</evidence>
<dbReference type="RefSeq" id="WP_196148686.1">
    <property type="nucleotide sequence ID" value="NZ_JADMLG010000003.1"/>
</dbReference>
<accession>A0A931I7G2</accession>
<dbReference type="Gene3D" id="3.10.450.50">
    <property type="match status" value="1"/>
</dbReference>
<evidence type="ECO:0000313" key="2">
    <source>
        <dbReference type="EMBL" id="MBH0776337.1"/>
    </source>
</evidence>
<dbReference type="SUPFAM" id="SSF54427">
    <property type="entry name" value="NTF2-like"/>
    <property type="match status" value="1"/>
</dbReference>
<dbReference type="Pfam" id="PF12680">
    <property type="entry name" value="SnoaL_2"/>
    <property type="match status" value="1"/>
</dbReference>
<sequence>MTDWLGDYYACADSLQLDNYVERHSLDASVVFGNSPPANGREEIAAAVGGLFAILSGMRHERREAWLVDDGNTALVEAIVHYTTTGGSTIALPGFSVLQRVPETGLIRSLRVYVDMAPLFSALD</sequence>
<evidence type="ECO:0000313" key="3">
    <source>
        <dbReference type="Proteomes" id="UP000655751"/>
    </source>
</evidence>
<dbReference type="Proteomes" id="UP000655751">
    <property type="component" value="Unassembled WGS sequence"/>
</dbReference>
<gene>
    <name evidence="2" type="ORF">IT779_08580</name>
</gene>
<keyword evidence="3" id="KW-1185">Reference proteome</keyword>
<feature type="domain" description="SnoaL-like" evidence="1">
    <location>
        <begin position="8"/>
        <end position="107"/>
    </location>
</feature>
<dbReference type="AlphaFoldDB" id="A0A931I7G2"/>
<dbReference type="InterPro" id="IPR037401">
    <property type="entry name" value="SnoaL-like"/>
</dbReference>
<name>A0A931I7G2_9NOCA</name>
<dbReference type="EMBL" id="JADMLG010000003">
    <property type="protein sequence ID" value="MBH0776337.1"/>
    <property type="molecule type" value="Genomic_DNA"/>
</dbReference>
<comment type="caution">
    <text evidence="2">The sequence shown here is derived from an EMBL/GenBank/DDBJ whole genome shotgun (WGS) entry which is preliminary data.</text>
</comment>
<proteinExistence type="predicted"/>
<dbReference type="InterPro" id="IPR032710">
    <property type="entry name" value="NTF2-like_dom_sf"/>
</dbReference>
<organism evidence="2 3">
    <name type="scientific">Nocardia bovistercoris</name>
    <dbReference type="NCBI Taxonomy" id="2785916"/>
    <lineage>
        <taxon>Bacteria</taxon>
        <taxon>Bacillati</taxon>
        <taxon>Actinomycetota</taxon>
        <taxon>Actinomycetes</taxon>
        <taxon>Mycobacteriales</taxon>
        <taxon>Nocardiaceae</taxon>
        <taxon>Nocardia</taxon>
    </lineage>
</organism>
<protein>
    <submittedName>
        <fullName evidence="2">Nuclear transport factor 2 family protein</fullName>
    </submittedName>
</protein>